<dbReference type="AlphaFoldDB" id="A0AAD6ZC62"/>
<dbReference type="Proteomes" id="UP001218218">
    <property type="component" value="Unassembled WGS sequence"/>
</dbReference>
<evidence type="ECO:0000313" key="1">
    <source>
        <dbReference type="EMBL" id="KAJ7314910.1"/>
    </source>
</evidence>
<gene>
    <name evidence="1" type="ORF">DFH08DRAFT_423722</name>
</gene>
<sequence>MKRQKQEPQGEALGVVFFGLSRFCNVQKPAARFPAQNSTGTMANHRPNICFSRTKYLLPSRPAPGSTPHFVGLDQCDRYTGQHLRPGALPSSLPIIAGVRHLCPIRARADGIAGTAFVCILLVMDHRGLTSSFLQVSSNSRPKPMGETGTQWVHRDLSPSPIVLQPTSRTLCPAVTVPSRSSSEARSLAPAIWVDPSPTRRAFGRCIAQWRKAAATPRAVQQVLVLQDARSVGGSGQGGRMHQSGASVPLGGVRLGRLQAVVIFDATEHSQISEMLSSLKRGTVGEAAKTTISEIFKIVEQDASLDNYNQ</sequence>
<reference evidence="1" key="1">
    <citation type="submission" date="2023-03" db="EMBL/GenBank/DDBJ databases">
        <title>Massive genome expansion in bonnet fungi (Mycena s.s.) driven by repeated elements and novel gene families across ecological guilds.</title>
        <authorList>
            <consortium name="Lawrence Berkeley National Laboratory"/>
            <person name="Harder C.B."/>
            <person name="Miyauchi S."/>
            <person name="Viragh M."/>
            <person name="Kuo A."/>
            <person name="Thoen E."/>
            <person name="Andreopoulos B."/>
            <person name="Lu D."/>
            <person name="Skrede I."/>
            <person name="Drula E."/>
            <person name="Henrissat B."/>
            <person name="Morin E."/>
            <person name="Kohler A."/>
            <person name="Barry K."/>
            <person name="LaButti K."/>
            <person name="Morin E."/>
            <person name="Salamov A."/>
            <person name="Lipzen A."/>
            <person name="Mereny Z."/>
            <person name="Hegedus B."/>
            <person name="Baldrian P."/>
            <person name="Stursova M."/>
            <person name="Weitz H."/>
            <person name="Taylor A."/>
            <person name="Grigoriev I.V."/>
            <person name="Nagy L.G."/>
            <person name="Martin F."/>
            <person name="Kauserud H."/>
        </authorList>
    </citation>
    <scope>NUCLEOTIDE SEQUENCE</scope>
    <source>
        <strain evidence="1">CBHHK002</strain>
    </source>
</reference>
<keyword evidence="2" id="KW-1185">Reference proteome</keyword>
<dbReference type="EMBL" id="JARIHO010000064">
    <property type="protein sequence ID" value="KAJ7314910.1"/>
    <property type="molecule type" value="Genomic_DNA"/>
</dbReference>
<protein>
    <submittedName>
        <fullName evidence="1">Uncharacterized protein</fullName>
    </submittedName>
</protein>
<name>A0AAD6ZC62_9AGAR</name>
<organism evidence="1 2">
    <name type="scientific">Mycena albidolilacea</name>
    <dbReference type="NCBI Taxonomy" id="1033008"/>
    <lineage>
        <taxon>Eukaryota</taxon>
        <taxon>Fungi</taxon>
        <taxon>Dikarya</taxon>
        <taxon>Basidiomycota</taxon>
        <taxon>Agaricomycotina</taxon>
        <taxon>Agaricomycetes</taxon>
        <taxon>Agaricomycetidae</taxon>
        <taxon>Agaricales</taxon>
        <taxon>Marasmiineae</taxon>
        <taxon>Mycenaceae</taxon>
        <taxon>Mycena</taxon>
    </lineage>
</organism>
<accession>A0AAD6ZC62</accession>
<evidence type="ECO:0000313" key="2">
    <source>
        <dbReference type="Proteomes" id="UP001218218"/>
    </source>
</evidence>
<proteinExistence type="predicted"/>
<comment type="caution">
    <text evidence="1">The sequence shown here is derived from an EMBL/GenBank/DDBJ whole genome shotgun (WGS) entry which is preliminary data.</text>
</comment>